<dbReference type="EMBL" id="JADOUA010000001">
    <property type="protein sequence ID" value="MBG6088017.1"/>
    <property type="molecule type" value="Genomic_DNA"/>
</dbReference>
<comment type="caution">
    <text evidence="2">The sequence shown here is derived from an EMBL/GenBank/DDBJ whole genome shotgun (WGS) entry which is preliminary data.</text>
</comment>
<gene>
    <name evidence="2" type="ORF">IW256_002130</name>
</gene>
<evidence type="ECO:0000313" key="3">
    <source>
        <dbReference type="Proteomes" id="UP000614047"/>
    </source>
</evidence>
<accession>A0A931DGW6</accession>
<dbReference type="AlphaFoldDB" id="A0A931DGW6"/>
<feature type="region of interest" description="Disordered" evidence="1">
    <location>
        <begin position="36"/>
        <end position="55"/>
    </location>
</feature>
<organism evidence="2 3">
    <name type="scientific">Actinomadura viridis</name>
    <dbReference type="NCBI Taxonomy" id="58110"/>
    <lineage>
        <taxon>Bacteria</taxon>
        <taxon>Bacillati</taxon>
        <taxon>Actinomycetota</taxon>
        <taxon>Actinomycetes</taxon>
        <taxon>Streptosporangiales</taxon>
        <taxon>Thermomonosporaceae</taxon>
        <taxon>Actinomadura</taxon>
    </lineage>
</organism>
<proteinExistence type="predicted"/>
<name>A0A931DGW6_9ACTN</name>
<feature type="region of interest" description="Disordered" evidence="1">
    <location>
        <begin position="269"/>
        <end position="297"/>
    </location>
</feature>
<dbReference type="Proteomes" id="UP000614047">
    <property type="component" value="Unassembled WGS sequence"/>
</dbReference>
<evidence type="ECO:0000313" key="2">
    <source>
        <dbReference type="EMBL" id="MBG6088017.1"/>
    </source>
</evidence>
<sequence>MDGQGAVKYGRVPTRVLLCGEPDGWHYTVIDQHGGEERVPLGGPGARWRPPGRLPRDPEPPWWRHRLAETADALRDAVARALTDRAFLELGAEARIAWFAVREPTSWEGLVTLGDPDPARFPGKVPPFGVTLEPGRGALLPDAHLLFSTLAADAWATLSAVSERCGTPAPKASFLCGWSGHRSVRIGRGELAVSVQREDDGTERIGEIHASRGDGWGGNPELRLRLDGIDLLDEPSGDVVALFRDLGHEVVARGRHGFRMPELSLMLYRSGPGPGRADGGPGPGGPDERFTGVSLSR</sequence>
<evidence type="ECO:0000256" key="1">
    <source>
        <dbReference type="SAM" id="MobiDB-lite"/>
    </source>
</evidence>
<keyword evidence="3" id="KW-1185">Reference proteome</keyword>
<reference evidence="2" key="1">
    <citation type="submission" date="2020-11" db="EMBL/GenBank/DDBJ databases">
        <title>Sequencing the genomes of 1000 actinobacteria strains.</title>
        <authorList>
            <person name="Klenk H.-P."/>
        </authorList>
    </citation>
    <scope>NUCLEOTIDE SEQUENCE</scope>
    <source>
        <strain evidence="2">DSM 43175</strain>
    </source>
</reference>
<protein>
    <submittedName>
        <fullName evidence="2">Uncharacterized protein</fullName>
    </submittedName>
</protein>
<feature type="compositionally biased region" description="Gly residues" evidence="1">
    <location>
        <begin position="272"/>
        <end position="282"/>
    </location>
</feature>
<dbReference type="RefSeq" id="WP_197010801.1">
    <property type="nucleotide sequence ID" value="NZ_BAABES010000008.1"/>
</dbReference>